<dbReference type="InterPro" id="IPR057475">
    <property type="entry name" value="CUT_C"/>
</dbReference>
<dbReference type="PANTHER" id="PTHR22907">
    <property type="entry name" value="GH04558P"/>
    <property type="match status" value="1"/>
</dbReference>
<dbReference type="PANTHER" id="PTHR22907:SF51">
    <property type="entry name" value="CUTICLIN-1"/>
    <property type="match status" value="1"/>
</dbReference>
<proteinExistence type="predicted"/>
<evidence type="ECO:0000313" key="3">
    <source>
        <dbReference type="WBParaSite" id="GPUH_0000942601-mRNA-1"/>
    </source>
</evidence>
<keyword evidence="1" id="KW-0732">Signal</keyword>
<dbReference type="InterPro" id="IPR051962">
    <property type="entry name" value="Cuticlin"/>
</dbReference>
<dbReference type="Pfam" id="PF25301">
    <property type="entry name" value="CUT_C"/>
    <property type="match status" value="1"/>
</dbReference>
<reference evidence="3" key="1">
    <citation type="submission" date="2016-06" db="UniProtKB">
        <authorList>
            <consortium name="WormBaseParasite"/>
        </authorList>
    </citation>
    <scope>IDENTIFICATION</scope>
</reference>
<organism evidence="3">
    <name type="scientific">Gongylonema pulchrum</name>
    <dbReference type="NCBI Taxonomy" id="637853"/>
    <lineage>
        <taxon>Eukaryota</taxon>
        <taxon>Metazoa</taxon>
        <taxon>Ecdysozoa</taxon>
        <taxon>Nematoda</taxon>
        <taxon>Chromadorea</taxon>
        <taxon>Rhabditida</taxon>
        <taxon>Spirurina</taxon>
        <taxon>Spiruromorpha</taxon>
        <taxon>Spiruroidea</taxon>
        <taxon>Gongylonematidae</taxon>
        <taxon>Gongylonema</taxon>
    </lineage>
</organism>
<dbReference type="WBParaSite" id="GPUH_0000942601-mRNA-1">
    <property type="protein sequence ID" value="GPUH_0000942601-mRNA-1"/>
    <property type="gene ID" value="GPUH_0000942601"/>
</dbReference>
<evidence type="ECO:0000256" key="1">
    <source>
        <dbReference type="ARBA" id="ARBA00022729"/>
    </source>
</evidence>
<dbReference type="AlphaFoldDB" id="A0A183DL24"/>
<name>A0A183DL24_9BILA</name>
<sequence length="113" mass="13082">LLNNLEYPTDLMAGQEAHAYKYADREQLFYQCQVSISVKEPNEACSRPQCAEPLGFGARKVEKAYGKQPTRRRRNTDVRDVVDVRAELSALDITDQVLFVFFCWIYTSVRMQI</sequence>
<accession>A0A183DL24</accession>
<evidence type="ECO:0000259" key="2">
    <source>
        <dbReference type="Pfam" id="PF25301"/>
    </source>
</evidence>
<protein>
    <submittedName>
        <fullName evidence="3">ZP domain-containing protein</fullName>
    </submittedName>
</protein>
<feature type="domain" description="Cuticlin C-terminal" evidence="2">
    <location>
        <begin position="1"/>
        <end position="53"/>
    </location>
</feature>